<keyword evidence="2" id="KW-1185">Reference proteome</keyword>
<organism evidence="1 2">
    <name type="scientific">Streptacidiphilus fuscans</name>
    <dbReference type="NCBI Taxonomy" id="2789292"/>
    <lineage>
        <taxon>Bacteria</taxon>
        <taxon>Bacillati</taxon>
        <taxon>Actinomycetota</taxon>
        <taxon>Actinomycetes</taxon>
        <taxon>Kitasatosporales</taxon>
        <taxon>Streptomycetaceae</taxon>
        <taxon>Streptacidiphilus</taxon>
    </lineage>
</organism>
<reference evidence="1" key="1">
    <citation type="submission" date="2020-11" db="EMBL/GenBank/DDBJ databases">
        <title>Isolation and identification of active actinomycetes.</title>
        <authorList>
            <person name="Yu B."/>
        </authorList>
    </citation>
    <scope>NUCLEOTIDE SEQUENCE</scope>
    <source>
        <strain evidence="1">NEAU-YB345</strain>
    </source>
</reference>
<sequence>MKVTFAANGKSVTLHVGEHLHVDLVSPFWTFQPVGSPQLLHTDATGVATPTSSCPPPMGGAGCGDKTADYTAVSAGQTTVVATRIICGEAMRCTGANGRFDLEVTVTP</sequence>
<evidence type="ECO:0000313" key="1">
    <source>
        <dbReference type="EMBL" id="MBF9069299.1"/>
    </source>
</evidence>
<name>A0A931B1C8_9ACTN</name>
<gene>
    <name evidence="1" type="ORF">I2501_14830</name>
</gene>
<comment type="caution">
    <text evidence="1">The sequence shown here is derived from an EMBL/GenBank/DDBJ whole genome shotgun (WGS) entry which is preliminary data.</text>
</comment>
<dbReference type="Proteomes" id="UP000657385">
    <property type="component" value="Unassembled WGS sequence"/>
</dbReference>
<dbReference type="EMBL" id="JADPRT010000005">
    <property type="protein sequence ID" value="MBF9069299.1"/>
    <property type="molecule type" value="Genomic_DNA"/>
</dbReference>
<dbReference type="RefSeq" id="WP_196194451.1">
    <property type="nucleotide sequence ID" value="NZ_JADPRT010000005.1"/>
</dbReference>
<proteinExistence type="predicted"/>
<evidence type="ECO:0000313" key="2">
    <source>
        <dbReference type="Proteomes" id="UP000657385"/>
    </source>
</evidence>
<protein>
    <submittedName>
        <fullName evidence="1">Uncharacterized protein</fullName>
    </submittedName>
</protein>
<accession>A0A931B1C8</accession>
<dbReference type="AlphaFoldDB" id="A0A931B1C8"/>